<proteinExistence type="inferred from homology"/>
<dbReference type="PANTHER" id="PTHR47505">
    <property type="entry name" value="DNA UTILIZATION PROTEIN YHGH"/>
    <property type="match status" value="1"/>
</dbReference>
<dbReference type="RefSeq" id="WP_190182693.1">
    <property type="nucleotide sequence ID" value="NZ_BMVP01000001.1"/>
</dbReference>
<evidence type="ECO:0000256" key="1">
    <source>
        <dbReference type="ARBA" id="ARBA00008007"/>
    </source>
</evidence>
<dbReference type="InterPro" id="IPR051910">
    <property type="entry name" value="ComF/GntX_DNA_util-trans"/>
</dbReference>
<evidence type="ECO:0000313" key="3">
    <source>
        <dbReference type="EMBL" id="GHB42107.1"/>
    </source>
</evidence>
<comment type="similarity">
    <text evidence="1">Belongs to the ComF/GntX family.</text>
</comment>
<organism evidence="3 4">
    <name type="scientific">Streptomyces cirratus</name>
    <dbReference type="NCBI Taxonomy" id="68187"/>
    <lineage>
        <taxon>Bacteria</taxon>
        <taxon>Bacillati</taxon>
        <taxon>Actinomycetota</taxon>
        <taxon>Actinomycetes</taxon>
        <taxon>Kitasatosporales</taxon>
        <taxon>Streptomycetaceae</taxon>
        <taxon>Streptomyces</taxon>
    </lineage>
</organism>
<feature type="domain" description="Phosphoribosyltransferase" evidence="2">
    <location>
        <begin position="189"/>
        <end position="236"/>
    </location>
</feature>
<keyword evidence="4" id="KW-1185">Reference proteome</keyword>
<accession>A0ABQ3EJ83</accession>
<evidence type="ECO:0000259" key="2">
    <source>
        <dbReference type="Pfam" id="PF00156"/>
    </source>
</evidence>
<name>A0ABQ3EJ83_9ACTN</name>
<evidence type="ECO:0000313" key="4">
    <source>
        <dbReference type="Proteomes" id="UP000642673"/>
    </source>
</evidence>
<comment type="caution">
    <text evidence="3">The sequence shown here is derived from an EMBL/GenBank/DDBJ whole genome shotgun (WGS) entry which is preliminary data.</text>
</comment>
<dbReference type="Gene3D" id="3.40.50.2020">
    <property type="match status" value="1"/>
</dbReference>
<reference evidence="4" key="1">
    <citation type="journal article" date="2019" name="Int. J. Syst. Evol. Microbiol.">
        <title>The Global Catalogue of Microorganisms (GCM) 10K type strain sequencing project: providing services to taxonomists for standard genome sequencing and annotation.</title>
        <authorList>
            <consortium name="The Broad Institute Genomics Platform"/>
            <consortium name="The Broad Institute Genome Sequencing Center for Infectious Disease"/>
            <person name="Wu L."/>
            <person name="Ma J."/>
        </authorList>
    </citation>
    <scope>NUCLEOTIDE SEQUENCE [LARGE SCALE GENOMIC DNA]</scope>
    <source>
        <strain evidence="4">JCM 4738</strain>
    </source>
</reference>
<dbReference type="Pfam" id="PF00156">
    <property type="entry name" value="Pribosyltran"/>
    <property type="match status" value="1"/>
</dbReference>
<sequence length="248" mass="24740">MRGWWQELAGLVLPADCAGCGAPRVVLCARCRTALGGGAGRVRPVGAPAALPAVHAGAAYGGAVRAVVLAHKERGALPLAGPLGAALAAAVLSAGLGGAGGPGEGRELALVPVPSARHQTRARGHDPARRIALAASARLRRAGVPARVAPVLRLRRRVADQAGLGARERWRNLAGALEVRPAGVRLAGGARIVVVDDVLTTGATLAEAARALRAAGLRVAAAAVVAAPADALRPDRPPACPPRGKTGA</sequence>
<dbReference type="InterPro" id="IPR029057">
    <property type="entry name" value="PRTase-like"/>
</dbReference>
<dbReference type="InterPro" id="IPR000836">
    <property type="entry name" value="PRTase_dom"/>
</dbReference>
<gene>
    <name evidence="3" type="ORF">GCM10010347_09820</name>
</gene>
<dbReference type="PANTHER" id="PTHR47505:SF1">
    <property type="entry name" value="DNA UTILIZATION PROTEIN YHGH"/>
    <property type="match status" value="1"/>
</dbReference>
<dbReference type="Proteomes" id="UP000642673">
    <property type="component" value="Unassembled WGS sequence"/>
</dbReference>
<protein>
    <recommendedName>
        <fullName evidence="2">Phosphoribosyltransferase domain-containing protein</fullName>
    </recommendedName>
</protein>
<dbReference type="SUPFAM" id="SSF53271">
    <property type="entry name" value="PRTase-like"/>
    <property type="match status" value="1"/>
</dbReference>
<dbReference type="EMBL" id="BMVP01000001">
    <property type="protein sequence ID" value="GHB42107.1"/>
    <property type="molecule type" value="Genomic_DNA"/>
</dbReference>